<dbReference type="GO" id="GO:0006355">
    <property type="term" value="P:regulation of DNA-templated transcription"/>
    <property type="evidence" value="ECO:0007669"/>
    <property type="project" value="InterPro"/>
</dbReference>
<evidence type="ECO:0000259" key="7">
    <source>
        <dbReference type="Pfam" id="PF05712"/>
    </source>
</evidence>
<dbReference type="InterPro" id="IPR038217">
    <property type="entry name" value="MRG_C_sf"/>
</dbReference>
<protein>
    <recommendedName>
        <fullName evidence="7">MRG domain-containing protein</fullName>
    </recommendedName>
</protein>
<gene>
    <name evidence="8" type="ORF">FD754_024998</name>
</gene>
<evidence type="ECO:0000256" key="5">
    <source>
        <dbReference type="ARBA" id="ARBA00023242"/>
    </source>
</evidence>
<dbReference type="PANTHER" id="PTHR10880:SF48">
    <property type="entry name" value="MORTALITY FACTOR 4 LIKE 2"/>
    <property type="match status" value="1"/>
</dbReference>
<keyword evidence="4" id="KW-0804">Transcription</keyword>
<keyword evidence="5" id="KW-0539">Nucleus</keyword>
<comment type="caution">
    <text evidence="8">The sequence shown here is derived from an EMBL/GenBank/DDBJ whole genome shotgun (WGS) entry which is preliminary data.</text>
</comment>
<dbReference type="Gene3D" id="1.10.274.30">
    <property type="entry name" value="MRG domain"/>
    <property type="match status" value="1"/>
</dbReference>
<name>A0A5N3UMH1_MUNMU</name>
<dbReference type="EMBL" id="VCEA01007266">
    <property type="protein sequence ID" value="KAB0337767.1"/>
    <property type="molecule type" value="Genomic_DNA"/>
</dbReference>
<accession>A0A5N3UMH1</accession>
<dbReference type="Proteomes" id="UP000326458">
    <property type="component" value="Unassembled WGS sequence"/>
</dbReference>
<dbReference type="GO" id="GO:0035267">
    <property type="term" value="C:NuA4 histone acetyltransferase complex"/>
    <property type="evidence" value="ECO:0007669"/>
    <property type="project" value="TreeGrafter"/>
</dbReference>
<evidence type="ECO:0000313" key="8">
    <source>
        <dbReference type="EMBL" id="KAB0337767.1"/>
    </source>
</evidence>
<dbReference type="PANTHER" id="PTHR10880">
    <property type="entry name" value="MORTALITY FACTOR 4-LIKE PROTEIN"/>
    <property type="match status" value="1"/>
</dbReference>
<keyword evidence="9" id="KW-1185">Reference proteome</keyword>
<dbReference type="GO" id="GO:0005634">
    <property type="term" value="C:nucleus"/>
    <property type="evidence" value="ECO:0007669"/>
    <property type="project" value="UniProtKB-SubCell"/>
</dbReference>
<proteinExistence type="predicted"/>
<organism evidence="8 9">
    <name type="scientific">Muntiacus muntjak</name>
    <name type="common">Barking deer</name>
    <name type="synonym">Indian muntjac</name>
    <dbReference type="NCBI Taxonomy" id="9888"/>
    <lineage>
        <taxon>Eukaryota</taxon>
        <taxon>Metazoa</taxon>
        <taxon>Chordata</taxon>
        <taxon>Craniata</taxon>
        <taxon>Vertebrata</taxon>
        <taxon>Euteleostomi</taxon>
        <taxon>Mammalia</taxon>
        <taxon>Eutheria</taxon>
        <taxon>Laurasiatheria</taxon>
        <taxon>Artiodactyla</taxon>
        <taxon>Ruminantia</taxon>
        <taxon>Pecora</taxon>
        <taxon>Cervidae</taxon>
        <taxon>Muntiacinae</taxon>
        <taxon>Muntiacus</taxon>
    </lineage>
</organism>
<feature type="domain" description="MRG" evidence="7">
    <location>
        <begin position="97"/>
        <end position="139"/>
    </location>
</feature>
<evidence type="ECO:0000256" key="6">
    <source>
        <dbReference type="SAM" id="MobiDB-lite"/>
    </source>
</evidence>
<evidence type="ECO:0000256" key="3">
    <source>
        <dbReference type="ARBA" id="ARBA00023015"/>
    </source>
</evidence>
<evidence type="ECO:0000256" key="2">
    <source>
        <dbReference type="ARBA" id="ARBA00022853"/>
    </source>
</evidence>
<dbReference type="Pfam" id="PF05712">
    <property type="entry name" value="MRG"/>
    <property type="match status" value="1"/>
</dbReference>
<feature type="region of interest" description="Disordered" evidence="6">
    <location>
        <begin position="23"/>
        <end position="95"/>
    </location>
</feature>
<comment type="subcellular location">
    <subcellularLocation>
        <location evidence="1">Nucleus</location>
    </subcellularLocation>
</comment>
<reference evidence="8 9" key="1">
    <citation type="submission" date="2019-06" db="EMBL/GenBank/DDBJ databases">
        <title>Discovery of a novel chromosome fission-fusion reversal in muntjac.</title>
        <authorList>
            <person name="Mudd A.B."/>
            <person name="Bredeson J.V."/>
            <person name="Baum R."/>
            <person name="Hockemeyer D."/>
            <person name="Rokhsar D.S."/>
        </authorList>
    </citation>
    <scope>NUCLEOTIDE SEQUENCE [LARGE SCALE GENOMIC DNA]</scope>
    <source>
        <strain evidence="8">UTSW_UCB_Mm</strain>
        <tissue evidence="8">Fibroblast cell line</tissue>
    </source>
</reference>
<evidence type="ECO:0000313" key="9">
    <source>
        <dbReference type="Proteomes" id="UP000326458"/>
    </source>
</evidence>
<dbReference type="InterPro" id="IPR026541">
    <property type="entry name" value="MRG_dom"/>
</dbReference>
<dbReference type="InterPro" id="IPR008676">
    <property type="entry name" value="MRG"/>
</dbReference>
<feature type="compositionally biased region" description="Polar residues" evidence="6">
    <location>
        <begin position="68"/>
        <end position="80"/>
    </location>
</feature>
<keyword evidence="3" id="KW-0805">Transcription regulation</keyword>
<sequence length="180" mass="20557">MVTKQDQKGAFLYEPNCVKMAIKGKQNFKKPIRSSMQRERPRRAAPGKKTSGLQQKNVEVKTKKNKTSGNREGTNETSQSQEKRAQVDPTAENEETFMNRVEDLVTWQKQLFYLPAKKNVDSILEDYVNYKTLKETQIVQNTTVSEILTDLSDAPMSQVYGVPHFASTYEVASPEYQKTV</sequence>
<dbReference type="AlphaFoldDB" id="A0A5N3UMH1"/>
<dbReference type="GO" id="GO:0006325">
    <property type="term" value="P:chromatin organization"/>
    <property type="evidence" value="ECO:0007669"/>
    <property type="project" value="UniProtKB-KW"/>
</dbReference>
<evidence type="ECO:0000256" key="1">
    <source>
        <dbReference type="ARBA" id="ARBA00004123"/>
    </source>
</evidence>
<keyword evidence="2" id="KW-0156">Chromatin regulator</keyword>
<evidence type="ECO:0000256" key="4">
    <source>
        <dbReference type="ARBA" id="ARBA00023163"/>
    </source>
</evidence>